<organism evidence="2">
    <name type="scientific">Chouioia cunea</name>
    <dbReference type="NCBI Taxonomy" id="1570515"/>
    <lineage>
        <taxon>Eukaryota</taxon>
        <taxon>Metazoa</taxon>
        <taxon>Ecdysozoa</taxon>
        <taxon>Arthropoda</taxon>
        <taxon>Hexapoda</taxon>
        <taxon>Insecta</taxon>
        <taxon>Pterygota</taxon>
        <taxon>Neoptera</taxon>
        <taxon>Endopterygota</taxon>
        <taxon>Hymenoptera</taxon>
        <taxon>Apocrita</taxon>
        <taxon>Proctotrupomorpha</taxon>
        <taxon>Chalcidoidea</taxon>
        <taxon>Eulophidae</taxon>
        <taxon>Tetrastichinae</taxon>
        <taxon>Chouioia</taxon>
    </lineage>
</organism>
<feature type="signal peptide" evidence="1">
    <location>
        <begin position="1"/>
        <end position="18"/>
    </location>
</feature>
<name>A0A6B9CJU4_9HYME</name>
<protein>
    <submittedName>
        <fullName evidence="2">Odorant-binding protein 21</fullName>
    </submittedName>
</protein>
<dbReference type="Gene3D" id="1.10.238.20">
    <property type="entry name" value="Pheromone/general odorant binding protein domain"/>
    <property type="match status" value="1"/>
</dbReference>
<dbReference type="AlphaFoldDB" id="A0A6B9CJU4"/>
<dbReference type="InterPro" id="IPR006170">
    <property type="entry name" value="PBP/GOBP"/>
</dbReference>
<evidence type="ECO:0000313" key="2">
    <source>
        <dbReference type="EMBL" id="QGW50316.1"/>
    </source>
</evidence>
<keyword evidence="1" id="KW-0732">Signal</keyword>
<reference evidence="2" key="1">
    <citation type="journal article" date="2019" name="Sci. Rep.">
        <title>Full-Length Transcriptome Survey and Expression Analysis of Parasitoid Wasp Chouioia cunea upon Exposure to 1-Dodecene.</title>
        <authorList>
            <person name="Pan L."/>
            <person name="Guo M."/>
            <person name="Jin X."/>
            <person name="Sun Z."/>
            <person name="Jiang H."/>
            <person name="Han J."/>
            <person name="Wang Y."/>
            <person name="Yan C."/>
            <person name="Li M."/>
        </authorList>
    </citation>
    <scope>NUCLEOTIDE SEQUENCE</scope>
</reference>
<evidence type="ECO:0000256" key="1">
    <source>
        <dbReference type="SAM" id="SignalP"/>
    </source>
</evidence>
<dbReference type="Pfam" id="PF01395">
    <property type="entry name" value="PBP_GOBP"/>
    <property type="match status" value="1"/>
</dbReference>
<dbReference type="SMR" id="A0A6B9CJU4"/>
<dbReference type="InterPro" id="IPR036728">
    <property type="entry name" value="PBP_GOBP_sf"/>
</dbReference>
<dbReference type="GO" id="GO:0005549">
    <property type="term" value="F:odorant binding"/>
    <property type="evidence" value="ECO:0007669"/>
    <property type="project" value="InterPro"/>
</dbReference>
<feature type="chain" id="PRO_5025641024" evidence="1">
    <location>
        <begin position="19"/>
        <end position="143"/>
    </location>
</feature>
<accession>A0A6B9CJU4</accession>
<proteinExistence type="evidence at transcript level"/>
<dbReference type="EMBL" id="MN616824">
    <property type="protein sequence ID" value="QGW50316.1"/>
    <property type="molecule type" value="mRNA"/>
</dbReference>
<dbReference type="CDD" id="cd23992">
    <property type="entry name" value="PBP_GOBP"/>
    <property type="match status" value="1"/>
</dbReference>
<sequence>MNVVAAIVFTLCSVGAFAGLIEGDVSPPKPNITKECLKEYGIDIEQTNGAPLSDEEIYCIPACAYKDYGIMRPDGTIDSDKAESYFGVNDHEERSIFFSVYEVCREGKTHCKLVQCMFDNLKNHWKSSSKSKKVTRQLFSQLV</sequence>
<dbReference type="SUPFAM" id="SSF47565">
    <property type="entry name" value="Insect pheromone/odorant-binding proteins"/>
    <property type="match status" value="1"/>
</dbReference>